<proteinExistence type="inferred from homology"/>
<comment type="similarity">
    <text evidence="1">Belongs to the AHA1 family.</text>
</comment>
<dbReference type="Pfam" id="PF08327">
    <property type="entry name" value="AHSA1"/>
    <property type="match status" value="1"/>
</dbReference>
<organism evidence="3 4">
    <name type="scientific">Alteromonas aquimaris</name>
    <dbReference type="NCBI Taxonomy" id="2998417"/>
    <lineage>
        <taxon>Bacteria</taxon>
        <taxon>Pseudomonadati</taxon>
        <taxon>Pseudomonadota</taxon>
        <taxon>Gammaproteobacteria</taxon>
        <taxon>Alteromonadales</taxon>
        <taxon>Alteromonadaceae</taxon>
        <taxon>Alteromonas/Salinimonas group</taxon>
        <taxon>Alteromonas</taxon>
    </lineage>
</organism>
<gene>
    <name evidence="3" type="ORF">OPS25_06550</name>
</gene>
<keyword evidence="4" id="KW-1185">Reference proteome</keyword>
<protein>
    <submittedName>
        <fullName evidence="3">SRPBCC family protein</fullName>
    </submittedName>
</protein>
<evidence type="ECO:0000313" key="4">
    <source>
        <dbReference type="Proteomes" id="UP001142810"/>
    </source>
</evidence>
<feature type="domain" description="Activator of Hsp90 ATPase homologue 1/2-like C-terminal" evidence="2">
    <location>
        <begin position="12"/>
        <end position="143"/>
    </location>
</feature>
<evidence type="ECO:0000256" key="1">
    <source>
        <dbReference type="ARBA" id="ARBA00006817"/>
    </source>
</evidence>
<dbReference type="RefSeq" id="WP_265616846.1">
    <property type="nucleotide sequence ID" value="NZ_JAPFRD010000009.1"/>
</dbReference>
<dbReference type="CDD" id="cd08898">
    <property type="entry name" value="SRPBCC_CalC_Aha1-like_5"/>
    <property type="match status" value="1"/>
</dbReference>
<accession>A0ABT3P6J4</accession>
<evidence type="ECO:0000259" key="2">
    <source>
        <dbReference type="Pfam" id="PF08327"/>
    </source>
</evidence>
<dbReference type="InterPro" id="IPR013538">
    <property type="entry name" value="ASHA1/2-like_C"/>
</dbReference>
<dbReference type="Proteomes" id="UP001142810">
    <property type="component" value="Unassembled WGS sequence"/>
</dbReference>
<evidence type="ECO:0000313" key="3">
    <source>
        <dbReference type="EMBL" id="MCW8108150.1"/>
    </source>
</evidence>
<dbReference type="Gene3D" id="3.30.530.20">
    <property type="match status" value="1"/>
</dbReference>
<dbReference type="SUPFAM" id="SSF55961">
    <property type="entry name" value="Bet v1-like"/>
    <property type="match status" value="1"/>
</dbReference>
<sequence>MQQNIRQEIMVNAPIEKVYQAISDPEQITHWFPDTVEGRFAVGEQPILGFGEHGKCQIYVVDVKAPEYFAFRWVPGSECYVGDVLSVPTTLVEFRLERVSEETCKVTLLESGFSDLPSDMIDDALKQNTNGWNFMLERLGKYFG</sequence>
<dbReference type="InterPro" id="IPR023393">
    <property type="entry name" value="START-like_dom_sf"/>
</dbReference>
<name>A0ABT3P6J4_9ALTE</name>
<reference evidence="3" key="1">
    <citation type="submission" date="2022-11" db="EMBL/GenBank/DDBJ databases">
        <title>Alteromonas sp. nov., isolated from sea water of the Qingdao.</title>
        <authorList>
            <person name="Wang Q."/>
        </authorList>
    </citation>
    <scope>NUCLEOTIDE SEQUENCE</scope>
    <source>
        <strain evidence="3">ASW11-7</strain>
    </source>
</reference>
<comment type="caution">
    <text evidence="3">The sequence shown here is derived from an EMBL/GenBank/DDBJ whole genome shotgun (WGS) entry which is preliminary data.</text>
</comment>
<dbReference type="EMBL" id="JAPFRD010000009">
    <property type="protein sequence ID" value="MCW8108150.1"/>
    <property type="molecule type" value="Genomic_DNA"/>
</dbReference>